<accession>A0A498NA60</accession>
<dbReference type="Pfam" id="PF00168">
    <property type="entry name" value="C2"/>
    <property type="match status" value="1"/>
</dbReference>
<sequence>MSVSSSLQQRIKTHGADPDDSGDDWEIGVGNLIIDLDADLEKDRQRLEMNRVLSVKSAVEGREELEYNCAGAGAVFDGLTRASAASEQPFLCKEPKKFKLKRRNSTTDTDRFPSLEIVSSIPKVCVGKRRGGEMNSAPAPVDSDNPAPLARAKDGKKGKSQSKGVKREKDSARTRKDKPSDEFGPLSENGSALGGTENLVVGRGGMDAAIVDHTDDTSTDEHSLRTLSVKTRSVGTNTQEAEKALESSYMEPCQPGTSVNLEGIVWHETEEGVLVVNVTWRKRTYVGTLLDCTKHDWAPPRFCESPMSDSDIPYARGRGKRMRLAIPDQPTADPSLSKIRGLTHKRRGVGIGNKGRRGSLNLSGCRTPGYYAVEDIKSNPLICGKRKGKAPADLDLSLVSEDIRNGNGKRIRAKSRSAPSTPQGKSDPVFLDQVCASPMLIDCPHPNCNKKYKHINGLRYHQSHAHLNNDSKQEFEVESEDRLSDFDEPLSTVPFDSSENAISKKPRGMYKLNAVGSPKSRKALLNNDSSPISNAKLRPNVVSKDGSIDDLSNLPLISNMSVVLENCLMTDRNASVEMPKLEAEGAIDKRDMCSKVKKEGFTERCLAKSRTNRLINAAPAPPKLTAIPPAAFSTKITEVSSHQASPTVALTKAKNLSLKPIKPKLDVIAQVNMANTTAVLSKDSKRKEKHRLKDRNCKDPRSPKSDPMYTKADDAKSIGKDFPVSLLKEHLSKQDVVNGPNETQESRMASIRAEADKVYTFSDNAPSPSIGSSARMDCVPLTNGDGASAKTNSPAYSDISDAAEDGGSNSRSRRNSTQDSNSKISSMSTAPTVTPGKEVQSTSHSHAYESHCIPGYMHSGQANSTSFHKVASPYGRTKDDLRDLNEDIKSSESSSHSSSQSQIQYAETHTALAQSLYYGQYSRGVSMDQKVLMMPNTHRPLSEACCEEIQYSKQSRGQVRRGSEQKERTKDEQKQFISSPQSIHKGANSVKISCAKPGFIYVELDKQLSFQQQQQQGKTSHVGISKEQGVLKESEELSLESSNSKSNVDTNVTFLNASESQSWSHSYQSKYVKPQNQEVNKISEEMSLSPDKGKDWHMPLEPESRLEAELQTAKCETAAEVAEENTRPEVDEIAGETSEDSQNARGPASSPQQSFIQFQHSYPYLHLCETSSNAYRVMSPALVHNYPGFHYPLYGKTAGREDSEGAQSSKPVTDSTALELLSHPLLPYHGKSPVPGERGSPEQERETERERESVPFGRHLQTHHLTHLGMSYTLVSGQYDPFQGHQFPRSPRHTLVVEARFDGETLATDPVEHKEQPQFCTELAWELDRKTLHQHRLQRTPIKLQCYAVDSNTSARECVGYIILDLRSVQEIKQAPKWHPLLSSKYTKQKPALLISMILENDTKPAAEQFKAKKAPPRPGSPALVPLDSGKLKAVLNEEEGFHQIGPEDVCADMFVLSLISSSTKLSSEGSEFFFYYTLLGNDVTSEPFQNLLSPNFEPERASIRIRSNERVLRLFLSQQPCLQIHLCCGNQSLGSTDISLSGLIKSSADLTKHPATIEGAFILQPPNRVKPSLQSVPLDLQPTVGVSVTLRAEDANNQLDVAIENGPKTPVKKGPVPAAQHEHHPEEPRAMMTPSPVRKSPDRPHRSPDASPEHQHSESEAESLCSYDRHAPPNAHERQAPPTAHGRQAPPTIHGKYLSPYVPVVPDVTEADAADSSVSISAPKISIPASAHHYCFSLDLRSIRDLRTSFPVNCILRYAYQFFGSAAPIMTSPAVEVKKNTEVFLPQSYCAFDFAALPNQLQDTFLRVPLVVEMWHREPSSRDVLLGSVSIQLSRLLSSEKTRFLDLSGQQQWRQSCSERIPIMKADGSEKLAELCYVSVLEDLGLVKAQDILVSESSQGPPAAVAPPPQGPIGAETATRPRETLEYKAALELEMWKEMQEDLFDNQLKQKELSHMQALAEEWRKRDHQREALIKKKEMEYNLLEEQLQKTLSDLEKREKALAHAEMETQRLQREMRAEHEFSMRELQDTGRRLREDCTHQVELERSKVKQLEDLLAQQRQQIQEAENKYRQLEKEFLLYRDQQNVRPEIRLQSEINLLTLEKVELERKLESATKSKLHYKQQWGRALKELARFKQREQENAMTRLKKQQQELEHMRLRYLAAEEKEAVKNEKHELQDIRNELNRLKQQEDPRGWRDAAHACVNESADEHVTRLLEERDTLLRTGVYTHDDRIISELDRQIQQAMSGRNT</sequence>
<dbReference type="GO" id="GO:0005634">
    <property type="term" value="C:nucleus"/>
    <property type="evidence" value="ECO:0007669"/>
    <property type="project" value="TreeGrafter"/>
</dbReference>
<feature type="region of interest" description="Disordered" evidence="3">
    <location>
        <begin position="129"/>
        <end position="199"/>
    </location>
</feature>
<feature type="region of interest" description="Disordered" evidence="3">
    <location>
        <begin position="953"/>
        <end position="982"/>
    </location>
</feature>
<dbReference type="InterPro" id="IPR040010">
    <property type="entry name" value="ZN608/ZN609"/>
</dbReference>
<evidence type="ECO:0000259" key="4">
    <source>
        <dbReference type="PROSITE" id="PS50004"/>
    </source>
</evidence>
<organism evidence="6 7">
    <name type="scientific">Labeo rohita</name>
    <name type="common">Indian major carp</name>
    <name type="synonym">Cyprinus rohita</name>
    <dbReference type="NCBI Taxonomy" id="84645"/>
    <lineage>
        <taxon>Eukaryota</taxon>
        <taxon>Metazoa</taxon>
        <taxon>Chordata</taxon>
        <taxon>Craniata</taxon>
        <taxon>Vertebrata</taxon>
        <taxon>Euteleostomi</taxon>
        <taxon>Actinopterygii</taxon>
        <taxon>Neopterygii</taxon>
        <taxon>Teleostei</taxon>
        <taxon>Ostariophysi</taxon>
        <taxon>Cypriniformes</taxon>
        <taxon>Cyprinidae</taxon>
        <taxon>Labeoninae</taxon>
        <taxon>Labeonini</taxon>
        <taxon>Labeo</taxon>
    </lineage>
</organism>
<gene>
    <name evidence="6" type="ORF">ROHU_019225</name>
</gene>
<dbReference type="Gene3D" id="2.60.40.150">
    <property type="entry name" value="C2 domain"/>
    <property type="match status" value="1"/>
</dbReference>
<dbReference type="InterPro" id="IPR022136">
    <property type="entry name" value="DUF3668"/>
</dbReference>
<feature type="compositionally biased region" description="Polar residues" evidence="3">
    <location>
        <begin position="1"/>
        <end position="10"/>
    </location>
</feature>
<feature type="compositionally biased region" description="Basic and acidic residues" evidence="3">
    <location>
        <begin position="961"/>
        <end position="974"/>
    </location>
</feature>
<dbReference type="STRING" id="84645.A0A498NA60"/>
<comment type="caution">
    <text evidence="6">The sequence shown here is derived from an EMBL/GenBank/DDBJ whole genome shotgun (WGS) entry which is preliminary data.</text>
</comment>
<name>A0A498NA60_LABRO</name>
<keyword evidence="7" id="KW-1185">Reference proteome</keyword>
<keyword evidence="1" id="KW-0863">Zinc-finger</keyword>
<feature type="coiled-coil region" evidence="2">
    <location>
        <begin position="2043"/>
        <end position="2190"/>
    </location>
</feature>
<feature type="domain" description="C2H2-type" evidence="5">
    <location>
        <begin position="441"/>
        <end position="471"/>
    </location>
</feature>
<feature type="compositionally biased region" description="Basic and acidic residues" evidence="3">
    <location>
        <begin position="1621"/>
        <end position="1630"/>
    </location>
</feature>
<dbReference type="InterPro" id="IPR013087">
    <property type="entry name" value="Znf_C2H2_type"/>
</dbReference>
<feature type="domain" description="C2" evidence="4">
    <location>
        <begin position="1713"/>
        <end position="1847"/>
    </location>
</feature>
<feature type="compositionally biased region" description="Basic and acidic residues" evidence="3">
    <location>
        <begin position="165"/>
        <end position="181"/>
    </location>
</feature>
<evidence type="ECO:0000313" key="6">
    <source>
        <dbReference type="EMBL" id="RXN28624.1"/>
    </source>
</evidence>
<dbReference type="InterPro" id="IPR035892">
    <property type="entry name" value="C2_domain_sf"/>
</dbReference>
<dbReference type="InterPro" id="IPR000008">
    <property type="entry name" value="C2_dom"/>
</dbReference>
<dbReference type="PANTHER" id="PTHR21564:SF4">
    <property type="entry name" value="ZINC FINGER PROTEIN 608"/>
    <property type="match status" value="1"/>
</dbReference>
<feature type="coiled-coil region" evidence="2">
    <location>
        <begin position="1975"/>
        <end position="2016"/>
    </location>
</feature>
<feature type="compositionally biased region" description="Polar residues" evidence="3">
    <location>
        <begin position="823"/>
        <end position="832"/>
    </location>
</feature>
<feature type="region of interest" description="Disordered" evidence="3">
    <location>
        <begin position="1601"/>
        <end position="1696"/>
    </location>
</feature>
<feature type="region of interest" description="Disordered" evidence="3">
    <location>
        <begin position="1"/>
        <end position="24"/>
    </location>
</feature>
<feature type="compositionally biased region" description="Basic and acidic residues" evidence="3">
    <location>
        <begin position="1239"/>
        <end position="1253"/>
    </location>
</feature>
<dbReference type="PROSITE" id="PS50004">
    <property type="entry name" value="C2"/>
    <property type="match status" value="1"/>
</dbReference>
<dbReference type="Proteomes" id="UP000290572">
    <property type="component" value="Unassembled WGS sequence"/>
</dbReference>
<dbReference type="EMBL" id="QBIY01011857">
    <property type="protein sequence ID" value="RXN28624.1"/>
    <property type="molecule type" value="Genomic_DNA"/>
</dbReference>
<feature type="region of interest" description="Disordered" evidence="3">
    <location>
        <begin position="1119"/>
        <end position="1153"/>
    </location>
</feature>
<feature type="compositionally biased region" description="Polar residues" evidence="3">
    <location>
        <begin position="1140"/>
        <end position="1153"/>
    </location>
</feature>
<feature type="region of interest" description="Disordered" evidence="3">
    <location>
        <begin position="680"/>
        <end position="715"/>
    </location>
</feature>
<feature type="compositionally biased region" description="Basic and acidic residues" evidence="3">
    <location>
        <begin position="1668"/>
        <end position="1680"/>
    </location>
</feature>
<evidence type="ECO:0000313" key="7">
    <source>
        <dbReference type="Proteomes" id="UP000290572"/>
    </source>
</evidence>
<evidence type="ECO:0000256" key="2">
    <source>
        <dbReference type="SAM" id="Coils"/>
    </source>
</evidence>
<dbReference type="PROSITE" id="PS50157">
    <property type="entry name" value="ZINC_FINGER_C2H2_2"/>
    <property type="match status" value="1"/>
</dbReference>
<feature type="compositionally biased region" description="Basic and acidic residues" evidence="3">
    <location>
        <begin position="694"/>
        <end position="704"/>
    </location>
</feature>
<feature type="compositionally biased region" description="Basic and acidic residues" evidence="3">
    <location>
        <begin position="1640"/>
        <end position="1660"/>
    </location>
</feature>
<dbReference type="Pfam" id="PF12416">
    <property type="entry name" value="DUF3668"/>
    <property type="match status" value="1"/>
</dbReference>
<feature type="compositionally biased region" description="Low complexity" evidence="3">
    <location>
        <begin position="1607"/>
        <end position="1618"/>
    </location>
</feature>
<feature type="region of interest" description="Disordered" evidence="3">
    <location>
        <begin position="783"/>
        <end position="846"/>
    </location>
</feature>
<dbReference type="PROSITE" id="PS00028">
    <property type="entry name" value="ZINC_FINGER_C2H2_1"/>
    <property type="match status" value="1"/>
</dbReference>
<protein>
    <submittedName>
        <fullName evidence="6">Zinc finger protein 608-like</fullName>
    </submittedName>
</protein>
<dbReference type="GO" id="GO:0008270">
    <property type="term" value="F:zinc ion binding"/>
    <property type="evidence" value="ECO:0007669"/>
    <property type="project" value="UniProtKB-KW"/>
</dbReference>
<reference evidence="6 7" key="1">
    <citation type="submission" date="2018-03" db="EMBL/GenBank/DDBJ databases">
        <title>Draft genome sequence of Rohu Carp (Labeo rohita).</title>
        <authorList>
            <person name="Das P."/>
            <person name="Kushwaha B."/>
            <person name="Joshi C.G."/>
            <person name="Kumar D."/>
            <person name="Nagpure N.S."/>
            <person name="Sahoo L."/>
            <person name="Das S.P."/>
            <person name="Bit A."/>
            <person name="Patnaik S."/>
            <person name="Meher P.K."/>
            <person name="Jayasankar P."/>
            <person name="Koringa P.G."/>
            <person name="Patel N.V."/>
            <person name="Hinsu A.T."/>
            <person name="Kumar R."/>
            <person name="Pandey M."/>
            <person name="Agarwal S."/>
            <person name="Srivastava S."/>
            <person name="Singh M."/>
            <person name="Iquebal M.A."/>
            <person name="Jaiswal S."/>
            <person name="Angadi U.B."/>
            <person name="Kumar N."/>
            <person name="Raza M."/>
            <person name="Shah T.M."/>
            <person name="Rai A."/>
            <person name="Jena J.K."/>
        </authorList>
    </citation>
    <scope>NUCLEOTIDE SEQUENCE [LARGE SCALE GENOMIC DNA]</scope>
    <source>
        <strain evidence="6">DASCIFA01</strain>
        <tissue evidence="6">Testis</tissue>
    </source>
</reference>
<proteinExistence type="predicted"/>
<feature type="region of interest" description="Disordered" evidence="3">
    <location>
        <begin position="1225"/>
        <end position="1254"/>
    </location>
</feature>
<evidence type="ECO:0000256" key="3">
    <source>
        <dbReference type="SAM" id="MobiDB-lite"/>
    </source>
</evidence>
<keyword evidence="1" id="KW-0479">Metal-binding</keyword>
<feature type="region of interest" description="Disordered" evidence="3">
    <location>
        <begin position="477"/>
        <end position="502"/>
    </location>
</feature>
<dbReference type="PANTHER" id="PTHR21564">
    <property type="entry name" value="BRAKELESS PROTEIN"/>
    <property type="match status" value="1"/>
</dbReference>
<keyword evidence="1" id="KW-0862">Zinc</keyword>
<evidence type="ECO:0000259" key="5">
    <source>
        <dbReference type="PROSITE" id="PS50157"/>
    </source>
</evidence>
<dbReference type="GO" id="GO:0006357">
    <property type="term" value="P:regulation of transcription by RNA polymerase II"/>
    <property type="evidence" value="ECO:0007669"/>
    <property type="project" value="TreeGrafter"/>
</dbReference>
<evidence type="ECO:0000256" key="1">
    <source>
        <dbReference type="PROSITE-ProRule" id="PRU00042"/>
    </source>
</evidence>
<keyword evidence="2" id="KW-0175">Coiled coil</keyword>
<feature type="region of interest" description="Disordered" evidence="3">
    <location>
        <begin position="407"/>
        <end position="427"/>
    </location>
</feature>